<organism evidence="1 2">
    <name type="scientific">Drosophila navojoa</name>
    <name type="common">Fruit fly</name>
    <dbReference type="NCBI Taxonomy" id="7232"/>
    <lineage>
        <taxon>Eukaryota</taxon>
        <taxon>Metazoa</taxon>
        <taxon>Ecdysozoa</taxon>
        <taxon>Arthropoda</taxon>
        <taxon>Hexapoda</taxon>
        <taxon>Insecta</taxon>
        <taxon>Pterygota</taxon>
        <taxon>Neoptera</taxon>
        <taxon>Endopterygota</taxon>
        <taxon>Diptera</taxon>
        <taxon>Brachycera</taxon>
        <taxon>Muscomorpha</taxon>
        <taxon>Ephydroidea</taxon>
        <taxon>Drosophilidae</taxon>
        <taxon>Drosophila</taxon>
    </lineage>
</organism>
<sequence>GFAMCLLSYEYHVLHPAFLVHSPGIKNSTRSAVRAKYASEMTRFIKKKIEPEYRVLYGKNKKCMT</sequence>
<feature type="non-terminal residue" evidence="1">
    <location>
        <position position="1"/>
    </location>
</feature>
<dbReference type="EMBL" id="LSRL02000584">
    <property type="protein sequence ID" value="TDG40383.1"/>
    <property type="molecule type" value="Genomic_DNA"/>
</dbReference>
<reference evidence="1 2" key="1">
    <citation type="journal article" date="2019" name="J. Hered.">
        <title>An Improved Genome Assembly for Drosophila navojoa, the Basal Species in the mojavensis Cluster.</title>
        <authorList>
            <person name="Vanderlinde T."/>
            <person name="Dupim E.G."/>
            <person name="Nazario-Yepiz N.O."/>
            <person name="Carvalho A.B."/>
        </authorList>
    </citation>
    <scope>NUCLEOTIDE SEQUENCE [LARGE SCALE GENOMIC DNA]</scope>
    <source>
        <strain evidence="1">Navoj_Jal97</strain>
        <tissue evidence="1">Whole organism</tissue>
    </source>
</reference>
<dbReference type="Proteomes" id="UP000295192">
    <property type="component" value="Unassembled WGS sequence"/>
</dbReference>
<proteinExistence type="predicted"/>
<dbReference type="Pfam" id="PF13896">
    <property type="entry name" value="Glyco_transf_49"/>
    <property type="match status" value="1"/>
</dbReference>
<gene>
    <name evidence="1" type="ORF">AWZ03_013197</name>
</gene>
<name>A0A484AVH4_DRONA</name>
<comment type="caution">
    <text evidence="1">The sequence shown here is derived from an EMBL/GenBank/DDBJ whole genome shotgun (WGS) entry which is preliminary data.</text>
</comment>
<dbReference type="STRING" id="7232.A0A484AVH4"/>
<keyword evidence="2" id="KW-1185">Reference proteome</keyword>
<evidence type="ECO:0000313" key="1">
    <source>
        <dbReference type="EMBL" id="TDG40383.1"/>
    </source>
</evidence>
<dbReference type="AlphaFoldDB" id="A0A484AVH4"/>
<protein>
    <submittedName>
        <fullName evidence="1">Uncharacterized protein</fullName>
    </submittedName>
</protein>
<accession>A0A484AVH4</accession>
<dbReference type="PANTHER" id="PTHR47412">
    <property type="entry name" value="FI01434P-RELATED"/>
    <property type="match status" value="1"/>
</dbReference>
<dbReference type="PANTHER" id="PTHR47412:SF1">
    <property type="entry name" value="FI01434P-RELATED"/>
    <property type="match status" value="1"/>
</dbReference>
<evidence type="ECO:0000313" key="2">
    <source>
        <dbReference type="Proteomes" id="UP000295192"/>
    </source>
</evidence>
<dbReference type="OMA" id="SYEYHVL"/>